<evidence type="ECO:0000313" key="7">
    <source>
        <dbReference type="EMBL" id="SNR16019.1"/>
    </source>
</evidence>
<evidence type="ECO:0000256" key="1">
    <source>
        <dbReference type="ARBA" id="ARBA00004141"/>
    </source>
</evidence>
<evidence type="ECO:0000256" key="6">
    <source>
        <dbReference type="SAM" id="Phobius"/>
    </source>
</evidence>
<evidence type="ECO:0000256" key="5">
    <source>
        <dbReference type="ARBA" id="ARBA00023136"/>
    </source>
</evidence>
<dbReference type="AlphaFoldDB" id="A0A238UA09"/>
<evidence type="ECO:0000313" key="8">
    <source>
        <dbReference type="Proteomes" id="UP000215214"/>
    </source>
</evidence>
<feature type="transmembrane region" description="Helical" evidence="6">
    <location>
        <begin position="114"/>
        <end position="133"/>
    </location>
</feature>
<gene>
    <name evidence="7" type="ORF">TJEJU_2334</name>
</gene>
<organism evidence="7 8">
    <name type="scientific">Tenacibaculum jejuense</name>
    <dbReference type="NCBI Taxonomy" id="584609"/>
    <lineage>
        <taxon>Bacteria</taxon>
        <taxon>Pseudomonadati</taxon>
        <taxon>Bacteroidota</taxon>
        <taxon>Flavobacteriia</taxon>
        <taxon>Flavobacteriales</taxon>
        <taxon>Flavobacteriaceae</taxon>
        <taxon>Tenacibaculum</taxon>
    </lineage>
</organism>
<dbReference type="OrthoDB" id="1189396at2"/>
<proteinExistence type="inferred from homology"/>
<name>A0A238UA09_9FLAO</name>
<comment type="subcellular location">
    <subcellularLocation>
        <location evidence="1">Membrane</location>
        <topology evidence="1">Multi-pass membrane protein</topology>
    </subcellularLocation>
</comment>
<accession>A0A238UA09</accession>
<feature type="transmembrane region" description="Helical" evidence="6">
    <location>
        <begin position="85"/>
        <end position="107"/>
    </location>
</feature>
<feature type="transmembrane region" description="Helical" evidence="6">
    <location>
        <begin position="169"/>
        <end position="189"/>
    </location>
</feature>
<feature type="transmembrane region" description="Helical" evidence="6">
    <location>
        <begin position="60"/>
        <end position="79"/>
    </location>
</feature>
<reference evidence="7 8" key="1">
    <citation type="submission" date="2017-07" db="EMBL/GenBank/DDBJ databases">
        <authorList>
            <person name="Sun Z.S."/>
            <person name="Albrecht U."/>
            <person name="Echele G."/>
            <person name="Lee C.C."/>
        </authorList>
    </citation>
    <scope>NUCLEOTIDE SEQUENCE [LARGE SCALE GENOMIC DNA]</scope>
    <source>
        <strain evidence="8">type strain: KCTC 22618</strain>
    </source>
</reference>
<keyword evidence="3 6" id="KW-0812">Transmembrane</keyword>
<evidence type="ECO:0000256" key="4">
    <source>
        <dbReference type="ARBA" id="ARBA00022989"/>
    </source>
</evidence>
<dbReference type="InterPro" id="IPR012506">
    <property type="entry name" value="TMEM86B-like"/>
</dbReference>
<keyword evidence="4 6" id="KW-1133">Transmembrane helix</keyword>
<dbReference type="Pfam" id="PF07947">
    <property type="entry name" value="YhhN"/>
    <property type="match status" value="1"/>
</dbReference>
<dbReference type="EMBL" id="LT899436">
    <property type="protein sequence ID" value="SNR16019.1"/>
    <property type="molecule type" value="Genomic_DNA"/>
</dbReference>
<dbReference type="RefSeq" id="WP_095072249.1">
    <property type="nucleotide sequence ID" value="NZ_LT899436.1"/>
</dbReference>
<feature type="transmembrane region" description="Helical" evidence="6">
    <location>
        <begin position="139"/>
        <end position="162"/>
    </location>
</feature>
<feature type="transmembrane region" description="Helical" evidence="6">
    <location>
        <begin position="36"/>
        <end position="53"/>
    </location>
</feature>
<feature type="transmembrane region" description="Helical" evidence="6">
    <location>
        <begin position="12"/>
        <end position="30"/>
    </location>
</feature>
<keyword evidence="8" id="KW-1185">Reference proteome</keyword>
<feature type="transmembrane region" description="Helical" evidence="6">
    <location>
        <begin position="195"/>
        <end position="213"/>
    </location>
</feature>
<keyword evidence="5 6" id="KW-0472">Membrane</keyword>
<comment type="similarity">
    <text evidence="2">Belongs to the TMEM86 family.</text>
</comment>
<dbReference type="KEGG" id="tje:TJEJU_2334"/>
<dbReference type="Proteomes" id="UP000215214">
    <property type="component" value="Chromosome TJEJU"/>
</dbReference>
<sequence>MRKRHVNKKNVTFFTILYTLASLLVLYVVTLEDLNFEFAVKLVALLSLSFLYLETTPKVNYWYVVILLFSIVSDSLFVFEENFYHEALFLLILNRFLYIIIIYHSILKYPLKTLLFYAVPFTFIFSMIYLILYEYVEEIQLLVFVMGLASICLVLFAFLNLLSKNNKKAFYFFLAALIFPIADVLTAISNYISPSPYFIIVYHFMYYFARYLIYKSMILKK</sequence>
<dbReference type="GO" id="GO:0016020">
    <property type="term" value="C:membrane"/>
    <property type="evidence" value="ECO:0007669"/>
    <property type="project" value="UniProtKB-SubCell"/>
</dbReference>
<evidence type="ECO:0000256" key="2">
    <source>
        <dbReference type="ARBA" id="ARBA00007375"/>
    </source>
</evidence>
<evidence type="ECO:0000256" key="3">
    <source>
        <dbReference type="ARBA" id="ARBA00022692"/>
    </source>
</evidence>
<evidence type="ECO:0008006" key="9">
    <source>
        <dbReference type="Google" id="ProtNLM"/>
    </source>
</evidence>
<protein>
    <recommendedName>
        <fullName evidence="9">YhhN-like protein</fullName>
    </recommendedName>
</protein>